<comment type="similarity">
    <text evidence="3 9">Belongs to the glycosyl hydrolase 47 family.</text>
</comment>
<dbReference type="EMBL" id="MU857712">
    <property type="protein sequence ID" value="KAK4245076.1"/>
    <property type="molecule type" value="Genomic_DNA"/>
</dbReference>
<dbReference type="Gene3D" id="1.50.10.10">
    <property type="match status" value="1"/>
</dbReference>
<dbReference type="EC" id="3.2.1.-" evidence="9"/>
<sequence>MAYVRGWPFCFLPARVRRSMALDRRLGRVLFVAALFMTVMLLLHPTRPHLYTDGTDVSRSPGSRPEVRFRASSFDWTTLAQHYPVSSIRPLPTGTPQPLHPVQHTFSDYVHDATTQGRQQAVRAAFVKSWRSYKKQAWLWDELAPVSGKGKNTFGGWAATLVDALDTLWIMGLMDDFYDAAAAAARLDWADTSDTAANLFETTIRHLAGLLSAYDLSGEPALLQKARELGDMLYMGFDTPNRMPGFWLNFEDAKQGRQIAGTNDPSASPCSLSLEFTRLSLLTGDPKYYDAIARITDFLERTQNESKLPGIWPKLINFREQSVDRESGFTLGALADSLYEYLPKMSALLGGQLPAYEKMYRAAMETSRQHMLFRPMVPDDDHAGKDVLFAGDAYVHQDRVDHIAEGQHLSCFAGGMFGLGGKLFDIPDHVAVGERLARGCAWAYDAFPTGLMPEIFTMVTCESLDGPCPWDEDKWEREGSKELPKGFKSARDTRYILRPEAIESVFLLYRMTGKEDLRDLAWRMFQSVMEATETRLANSAIADVTVQGKTTKMDSMESFWLAETLKYFYLIFSPPDLISLDEFVLNTEAHPFRRMRVGMESNAKSTQGAI</sequence>
<keyword evidence="7" id="KW-0106">Calcium</keyword>
<evidence type="ECO:0000256" key="9">
    <source>
        <dbReference type="RuleBase" id="RU361193"/>
    </source>
</evidence>
<dbReference type="PANTHER" id="PTHR11742">
    <property type="entry name" value="MANNOSYL-OLIGOSACCHARIDE ALPHA-1,2-MANNOSIDASE-RELATED"/>
    <property type="match status" value="1"/>
</dbReference>
<dbReference type="GO" id="GO:0005975">
    <property type="term" value="P:carbohydrate metabolic process"/>
    <property type="evidence" value="ECO:0007669"/>
    <property type="project" value="InterPro"/>
</dbReference>
<evidence type="ECO:0000256" key="7">
    <source>
        <dbReference type="PIRSR" id="PIRSR601382-2"/>
    </source>
</evidence>
<evidence type="ECO:0000313" key="11">
    <source>
        <dbReference type="EMBL" id="KAK4245076.1"/>
    </source>
</evidence>
<evidence type="ECO:0000256" key="8">
    <source>
        <dbReference type="PIRSR" id="PIRSR601382-3"/>
    </source>
</evidence>
<accession>A0AAN7CMX5</accession>
<dbReference type="AlphaFoldDB" id="A0AAN7CMX5"/>
<keyword evidence="12" id="KW-1185">Reference proteome</keyword>
<dbReference type="GO" id="GO:0004571">
    <property type="term" value="F:mannosyl-oligosaccharide 1,2-alpha-mannosidase activity"/>
    <property type="evidence" value="ECO:0007669"/>
    <property type="project" value="InterPro"/>
</dbReference>
<feature type="active site" description="Proton donor" evidence="6">
    <location>
        <position position="201"/>
    </location>
</feature>
<dbReference type="Proteomes" id="UP001303647">
    <property type="component" value="Unassembled WGS sequence"/>
</dbReference>
<dbReference type="InterPro" id="IPR012341">
    <property type="entry name" value="6hp_glycosidase-like_sf"/>
</dbReference>
<keyword evidence="7" id="KW-0479">Metal-binding</keyword>
<keyword evidence="10" id="KW-1133">Transmembrane helix</keyword>
<dbReference type="InterPro" id="IPR050749">
    <property type="entry name" value="Glycosyl_Hydrolase_47"/>
</dbReference>
<dbReference type="GO" id="GO:0005509">
    <property type="term" value="F:calcium ion binding"/>
    <property type="evidence" value="ECO:0007669"/>
    <property type="project" value="InterPro"/>
</dbReference>
<dbReference type="PRINTS" id="PR00747">
    <property type="entry name" value="GLYHDRLASE47"/>
</dbReference>
<evidence type="ECO:0000256" key="1">
    <source>
        <dbReference type="ARBA" id="ARBA00001913"/>
    </source>
</evidence>
<feature type="binding site" evidence="7">
    <location>
        <position position="587"/>
    </location>
    <ligand>
        <name>Ca(2+)</name>
        <dbReference type="ChEBI" id="CHEBI:29108"/>
    </ligand>
</feature>
<evidence type="ECO:0000256" key="2">
    <source>
        <dbReference type="ARBA" id="ARBA00004922"/>
    </source>
</evidence>
<comment type="pathway">
    <text evidence="2">Protein modification; protein glycosylation.</text>
</comment>
<evidence type="ECO:0000256" key="6">
    <source>
        <dbReference type="PIRSR" id="PIRSR601382-1"/>
    </source>
</evidence>
<keyword evidence="5 8" id="KW-1015">Disulfide bond</keyword>
<protein>
    <recommendedName>
        <fullName evidence="9">alpha-1,2-Mannosidase</fullName>
        <ecNumber evidence="9">3.2.1.-</ecNumber>
    </recommendedName>
</protein>
<keyword evidence="9" id="KW-0326">Glycosidase</keyword>
<evidence type="ECO:0000256" key="5">
    <source>
        <dbReference type="ARBA" id="ARBA00023157"/>
    </source>
</evidence>
<proteinExistence type="inferred from homology"/>
<dbReference type="Pfam" id="PF01532">
    <property type="entry name" value="Glyco_hydro_47"/>
    <property type="match status" value="1"/>
</dbReference>
<keyword evidence="10" id="KW-0812">Transmembrane</keyword>
<reference evidence="11" key="2">
    <citation type="submission" date="2023-05" db="EMBL/GenBank/DDBJ databases">
        <authorList>
            <consortium name="Lawrence Berkeley National Laboratory"/>
            <person name="Steindorff A."/>
            <person name="Hensen N."/>
            <person name="Bonometti L."/>
            <person name="Westerberg I."/>
            <person name="Brannstrom I.O."/>
            <person name="Guillou S."/>
            <person name="Cros-Aarteil S."/>
            <person name="Calhoun S."/>
            <person name="Haridas S."/>
            <person name="Kuo A."/>
            <person name="Mondo S."/>
            <person name="Pangilinan J."/>
            <person name="Riley R."/>
            <person name="Labutti K."/>
            <person name="Andreopoulos B."/>
            <person name="Lipzen A."/>
            <person name="Chen C."/>
            <person name="Yanf M."/>
            <person name="Daum C."/>
            <person name="Ng V."/>
            <person name="Clum A."/>
            <person name="Ohm R."/>
            <person name="Martin F."/>
            <person name="Silar P."/>
            <person name="Natvig D."/>
            <person name="Lalanne C."/>
            <person name="Gautier V."/>
            <person name="Ament-Velasquez S.L."/>
            <person name="Kruys A."/>
            <person name="Hutchinson M.I."/>
            <person name="Powell A.J."/>
            <person name="Barry K."/>
            <person name="Miller A.N."/>
            <person name="Grigoriev I.V."/>
            <person name="Debuchy R."/>
            <person name="Gladieux P."/>
            <person name="Thoren M.H."/>
            <person name="Johannesson H."/>
        </authorList>
    </citation>
    <scope>NUCLEOTIDE SEQUENCE</scope>
    <source>
        <strain evidence="11">CBS 359.72</strain>
    </source>
</reference>
<reference evidence="11" key="1">
    <citation type="journal article" date="2023" name="Mol. Phylogenet. Evol.">
        <title>Genome-scale phylogeny and comparative genomics of the fungal order Sordariales.</title>
        <authorList>
            <person name="Hensen N."/>
            <person name="Bonometti L."/>
            <person name="Westerberg I."/>
            <person name="Brannstrom I.O."/>
            <person name="Guillou S."/>
            <person name="Cros-Aarteil S."/>
            <person name="Calhoun S."/>
            <person name="Haridas S."/>
            <person name="Kuo A."/>
            <person name="Mondo S."/>
            <person name="Pangilinan J."/>
            <person name="Riley R."/>
            <person name="LaButti K."/>
            <person name="Andreopoulos B."/>
            <person name="Lipzen A."/>
            <person name="Chen C."/>
            <person name="Yan M."/>
            <person name="Daum C."/>
            <person name="Ng V."/>
            <person name="Clum A."/>
            <person name="Steindorff A."/>
            <person name="Ohm R.A."/>
            <person name="Martin F."/>
            <person name="Silar P."/>
            <person name="Natvig D.O."/>
            <person name="Lalanne C."/>
            <person name="Gautier V."/>
            <person name="Ament-Velasquez S.L."/>
            <person name="Kruys A."/>
            <person name="Hutchinson M.I."/>
            <person name="Powell A.J."/>
            <person name="Barry K."/>
            <person name="Miller A.N."/>
            <person name="Grigoriev I.V."/>
            <person name="Debuchy R."/>
            <person name="Gladieux P."/>
            <person name="Hiltunen Thoren M."/>
            <person name="Johannesson H."/>
        </authorList>
    </citation>
    <scope>NUCLEOTIDE SEQUENCE</scope>
    <source>
        <strain evidence="11">CBS 359.72</strain>
    </source>
</reference>
<gene>
    <name evidence="11" type="ORF">C7999DRAFT_43328</name>
</gene>
<comment type="cofactor">
    <cofactor evidence="1 7">
        <name>Ca(2+)</name>
        <dbReference type="ChEBI" id="CHEBI:29108"/>
    </cofactor>
</comment>
<dbReference type="SUPFAM" id="SSF48225">
    <property type="entry name" value="Seven-hairpin glycosidases"/>
    <property type="match status" value="1"/>
</dbReference>
<keyword evidence="4 9" id="KW-0378">Hydrolase</keyword>
<evidence type="ECO:0000256" key="10">
    <source>
        <dbReference type="SAM" id="Phobius"/>
    </source>
</evidence>
<dbReference type="InterPro" id="IPR036026">
    <property type="entry name" value="Seven-hairpin_glycosidases"/>
</dbReference>
<organism evidence="11 12">
    <name type="scientific">Corynascus novoguineensis</name>
    <dbReference type="NCBI Taxonomy" id="1126955"/>
    <lineage>
        <taxon>Eukaryota</taxon>
        <taxon>Fungi</taxon>
        <taxon>Dikarya</taxon>
        <taxon>Ascomycota</taxon>
        <taxon>Pezizomycotina</taxon>
        <taxon>Sordariomycetes</taxon>
        <taxon>Sordariomycetidae</taxon>
        <taxon>Sordariales</taxon>
        <taxon>Chaetomiaceae</taxon>
        <taxon>Corynascus</taxon>
    </lineage>
</organism>
<dbReference type="InterPro" id="IPR001382">
    <property type="entry name" value="Glyco_hydro_47"/>
</dbReference>
<evidence type="ECO:0000256" key="3">
    <source>
        <dbReference type="ARBA" id="ARBA00007658"/>
    </source>
</evidence>
<feature type="active site" evidence="6">
    <location>
        <position position="336"/>
    </location>
</feature>
<dbReference type="FunFam" id="1.50.10.10:FF:000037">
    <property type="entry name" value="alpha-1,2-Mannosidase"/>
    <property type="match status" value="1"/>
</dbReference>
<evidence type="ECO:0000256" key="4">
    <source>
        <dbReference type="ARBA" id="ARBA00022801"/>
    </source>
</evidence>
<feature type="disulfide bond" evidence="8">
    <location>
        <begin position="411"/>
        <end position="440"/>
    </location>
</feature>
<dbReference type="GO" id="GO:0016020">
    <property type="term" value="C:membrane"/>
    <property type="evidence" value="ECO:0007669"/>
    <property type="project" value="InterPro"/>
</dbReference>
<dbReference type="GO" id="GO:0036503">
    <property type="term" value="P:ERAD pathway"/>
    <property type="evidence" value="ECO:0007669"/>
    <property type="project" value="UniProtKB-ARBA"/>
</dbReference>
<comment type="caution">
    <text evidence="11">The sequence shown here is derived from an EMBL/GenBank/DDBJ whole genome shotgun (WGS) entry which is preliminary data.</text>
</comment>
<dbReference type="GO" id="GO:0005783">
    <property type="term" value="C:endoplasmic reticulum"/>
    <property type="evidence" value="ECO:0007669"/>
    <property type="project" value="TreeGrafter"/>
</dbReference>
<name>A0AAN7CMX5_9PEZI</name>
<dbReference type="PANTHER" id="PTHR11742:SF89">
    <property type="entry name" value="ALPHA-1,2-MANNOSIDASE"/>
    <property type="match status" value="1"/>
</dbReference>
<keyword evidence="10" id="KW-0472">Membrane</keyword>
<feature type="active site" description="Proton donor" evidence="6">
    <location>
        <position position="454"/>
    </location>
</feature>
<evidence type="ECO:0000313" key="12">
    <source>
        <dbReference type="Proteomes" id="UP001303647"/>
    </source>
</evidence>
<feature type="active site" evidence="6">
    <location>
        <position position="500"/>
    </location>
</feature>
<feature type="transmembrane region" description="Helical" evidence="10">
    <location>
        <begin position="25"/>
        <end position="43"/>
    </location>
</feature>